<accession>A0A9W9W5F4</accession>
<proteinExistence type="predicted"/>
<dbReference type="AlphaFoldDB" id="A0A9W9W5F4"/>
<evidence type="ECO:0000313" key="3">
    <source>
        <dbReference type="Proteomes" id="UP001147747"/>
    </source>
</evidence>
<gene>
    <name evidence="2" type="ORF">N7509_003628</name>
</gene>
<feature type="compositionally biased region" description="Basic and acidic residues" evidence="1">
    <location>
        <begin position="1"/>
        <end position="13"/>
    </location>
</feature>
<name>A0A9W9W5F4_9EURO</name>
<sequence>MASSDNKRKDSASSRHRSHRGYEIRLRWGAGIASRGRYNGAEKPVKEFIPPPSKRRWDLRGKGEKEEEGDRQGQPHLLLEASFSPEQLDPITQPVSPRATVNILNEPYGQDFKDYMDITKHFELPASTRERFERDNAAAFDGDQRLAANQYPDTALTGTPVMIA</sequence>
<dbReference type="EMBL" id="JAPZBU010000005">
    <property type="protein sequence ID" value="KAJ5403757.1"/>
    <property type="molecule type" value="Genomic_DNA"/>
</dbReference>
<feature type="compositionally biased region" description="Basic and acidic residues" evidence="1">
    <location>
        <begin position="55"/>
        <end position="73"/>
    </location>
</feature>
<dbReference type="Proteomes" id="UP001147747">
    <property type="component" value="Unassembled WGS sequence"/>
</dbReference>
<feature type="region of interest" description="Disordered" evidence="1">
    <location>
        <begin position="1"/>
        <end position="20"/>
    </location>
</feature>
<comment type="caution">
    <text evidence="2">The sequence shown here is derived from an EMBL/GenBank/DDBJ whole genome shotgun (WGS) entry which is preliminary data.</text>
</comment>
<protein>
    <submittedName>
        <fullName evidence="2">Uncharacterized protein</fullName>
    </submittedName>
</protein>
<feature type="region of interest" description="Disordered" evidence="1">
    <location>
        <begin position="35"/>
        <end position="76"/>
    </location>
</feature>
<evidence type="ECO:0000256" key="1">
    <source>
        <dbReference type="SAM" id="MobiDB-lite"/>
    </source>
</evidence>
<reference evidence="2" key="2">
    <citation type="journal article" date="2023" name="IMA Fungus">
        <title>Comparative genomic study of the Penicillium genus elucidates a diverse pangenome and 15 lateral gene transfer events.</title>
        <authorList>
            <person name="Petersen C."/>
            <person name="Sorensen T."/>
            <person name="Nielsen M.R."/>
            <person name="Sondergaard T.E."/>
            <person name="Sorensen J.L."/>
            <person name="Fitzpatrick D.A."/>
            <person name="Frisvad J.C."/>
            <person name="Nielsen K.L."/>
        </authorList>
    </citation>
    <scope>NUCLEOTIDE SEQUENCE</scope>
    <source>
        <strain evidence="2">IBT 29677</strain>
    </source>
</reference>
<organism evidence="2 3">
    <name type="scientific">Penicillium cosmopolitanum</name>
    <dbReference type="NCBI Taxonomy" id="1131564"/>
    <lineage>
        <taxon>Eukaryota</taxon>
        <taxon>Fungi</taxon>
        <taxon>Dikarya</taxon>
        <taxon>Ascomycota</taxon>
        <taxon>Pezizomycotina</taxon>
        <taxon>Eurotiomycetes</taxon>
        <taxon>Eurotiomycetidae</taxon>
        <taxon>Eurotiales</taxon>
        <taxon>Aspergillaceae</taxon>
        <taxon>Penicillium</taxon>
    </lineage>
</organism>
<dbReference type="RefSeq" id="XP_056490999.1">
    <property type="nucleotide sequence ID" value="XM_056628265.1"/>
</dbReference>
<keyword evidence="3" id="KW-1185">Reference proteome</keyword>
<dbReference type="GeneID" id="81367245"/>
<evidence type="ECO:0000313" key="2">
    <source>
        <dbReference type="EMBL" id="KAJ5403757.1"/>
    </source>
</evidence>
<dbReference type="OrthoDB" id="3477330at2759"/>
<reference evidence="2" key="1">
    <citation type="submission" date="2022-12" db="EMBL/GenBank/DDBJ databases">
        <authorList>
            <person name="Petersen C."/>
        </authorList>
    </citation>
    <scope>NUCLEOTIDE SEQUENCE</scope>
    <source>
        <strain evidence="2">IBT 29677</strain>
    </source>
</reference>